<feature type="domain" description="HPt" evidence="27">
    <location>
        <begin position="906"/>
        <end position="1003"/>
    </location>
</feature>
<dbReference type="EC" id="2.7.13.3" evidence="3"/>
<dbReference type="OrthoDB" id="5290456at2"/>
<feature type="modified residue" description="Phosphohistidine" evidence="21">
    <location>
        <position position="945"/>
    </location>
</feature>
<dbReference type="Gene3D" id="1.10.287.130">
    <property type="match status" value="1"/>
</dbReference>
<evidence type="ECO:0000313" key="28">
    <source>
        <dbReference type="EMBL" id="SFU56410.1"/>
    </source>
</evidence>
<evidence type="ECO:0000256" key="3">
    <source>
        <dbReference type="ARBA" id="ARBA00012438"/>
    </source>
</evidence>
<dbReference type="InterPro" id="IPR008207">
    <property type="entry name" value="Sig_transdc_His_kin_Hpt_dom"/>
</dbReference>
<dbReference type="InterPro" id="IPR004358">
    <property type="entry name" value="Sig_transdc_His_kin-like_C"/>
</dbReference>
<dbReference type="SMART" id="SM00388">
    <property type="entry name" value="HisKA"/>
    <property type="match status" value="1"/>
</dbReference>
<dbReference type="SMART" id="SM00086">
    <property type="entry name" value="PAC"/>
    <property type="match status" value="3"/>
</dbReference>
<dbReference type="Pfam" id="PF00072">
    <property type="entry name" value="Response_reg"/>
    <property type="match status" value="1"/>
</dbReference>
<evidence type="ECO:0000259" key="23">
    <source>
        <dbReference type="PROSITE" id="PS50109"/>
    </source>
</evidence>
<dbReference type="InterPro" id="IPR000700">
    <property type="entry name" value="PAS-assoc_C"/>
</dbReference>
<dbReference type="Gene3D" id="1.20.120.160">
    <property type="entry name" value="HPT domain"/>
    <property type="match status" value="1"/>
</dbReference>
<evidence type="ECO:0000256" key="18">
    <source>
        <dbReference type="ARBA" id="ARBA00064003"/>
    </source>
</evidence>
<dbReference type="PROSITE" id="PS50112">
    <property type="entry name" value="PAS"/>
    <property type="match status" value="3"/>
</dbReference>
<evidence type="ECO:0000256" key="17">
    <source>
        <dbReference type="ARBA" id="ARBA00058004"/>
    </source>
</evidence>
<evidence type="ECO:0000259" key="27">
    <source>
        <dbReference type="PROSITE" id="PS50894"/>
    </source>
</evidence>
<organism evidence="28 29">
    <name type="scientific">Pseudoduganella namucuonensis</name>
    <dbReference type="NCBI Taxonomy" id="1035707"/>
    <lineage>
        <taxon>Bacteria</taxon>
        <taxon>Pseudomonadati</taxon>
        <taxon>Pseudomonadota</taxon>
        <taxon>Betaproteobacteria</taxon>
        <taxon>Burkholderiales</taxon>
        <taxon>Oxalobacteraceae</taxon>
        <taxon>Telluria group</taxon>
        <taxon>Pseudoduganella</taxon>
    </lineage>
</organism>
<evidence type="ECO:0000256" key="15">
    <source>
        <dbReference type="ARBA" id="ARBA00023026"/>
    </source>
</evidence>
<feature type="domain" description="PAS" evidence="25">
    <location>
        <begin position="371"/>
        <end position="424"/>
    </location>
</feature>
<keyword evidence="15" id="KW-0843">Virulence</keyword>
<feature type="modified residue" description="4-aspartylphosphate" evidence="22">
    <location>
        <position position="808"/>
    </location>
</feature>
<feature type="domain" description="PAS" evidence="25">
    <location>
        <begin position="132"/>
        <end position="169"/>
    </location>
</feature>
<dbReference type="CDD" id="cd16922">
    <property type="entry name" value="HATPase_EvgS-ArcB-TorS-like"/>
    <property type="match status" value="1"/>
</dbReference>
<dbReference type="FunFam" id="3.30.565.10:FF:000010">
    <property type="entry name" value="Sensor histidine kinase RcsC"/>
    <property type="match status" value="1"/>
</dbReference>
<dbReference type="InterPro" id="IPR003661">
    <property type="entry name" value="HisK_dim/P_dom"/>
</dbReference>
<dbReference type="GO" id="GO:0005886">
    <property type="term" value="C:plasma membrane"/>
    <property type="evidence" value="ECO:0007669"/>
    <property type="project" value="UniProtKB-SubCell"/>
</dbReference>
<dbReference type="GO" id="GO:0005524">
    <property type="term" value="F:ATP binding"/>
    <property type="evidence" value="ECO:0007669"/>
    <property type="project" value="UniProtKB-KW"/>
</dbReference>
<dbReference type="InterPro" id="IPR001610">
    <property type="entry name" value="PAC"/>
</dbReference>
<dbReference type="SUPFAM" id="SSF47226">
    <property type="entry name" value="Histidine-containing phosphotransfer domain, HPT domain"/>
    <property type="match status" value="1"/>
</dbReference>
<dbReference type="PANTHER" id="PTHR43047:SF64">
    <property type="entry name" value="HISTIDINE KINASE CONTAINING CHEY-HOMOLOGOUS RECEIVER DOMAIN AND PAS DOMAIN-RELATED"/>
    <property type="match status" value="1"/>
</dbReference>
<evidence type="ECO:0000256" key="14">
    <source>
        <dbReference type="ARBA" id="ARBA00023012"/>
    </source>
</evidence>
<dbReference type="InterPro" id="IPR035965">
    <property type="entry name" value="PAS-like_dom_sf"/>
</dbReference>
<dbReference type="SMART" id="SM00448">
    <property type="entry name" value="REC"/>
    <property type="match status" value="1"/>
</dbReference>
<dbReference type="SMART" id="SM00091">
    <property type="entry name" value="PAS"/>
    <property type="match status" value="3"/>
</dbReference>
<dbReference type="CDD" id="cd17546">
    <property type="entry name" value="REC_hyHK_CKI1_RcsC-like"/>
    <property type="match status" value="1"/>
</dbReference>
<evidence type="ECO:0000256" key="7">
    <source>
        <dbReference type="ARBA" id="ARBA00022679"/>
    </source>
</evidence>
<dbReference type="InterPro" id="IPR036890">
    <property type="entry name" value="HATPase_C_sf"/>
</dbReference>
<name>A0A1I7H6R8_9BURK</name>
<dbReference type="STRING" id="1035707.SAMN05216552_100518"/>
<keyword evidence="4" id="KW-1003">Cell membrane</keyword>
<dbReference type="PANTHER" id="PTHR43047">
    <property type="entry name" value="TWO-COMPONENT HISTIDINE PROTEIN KINASE"/>
    <property type="match status" value="1"/>
</dbReference>
<dbReference type="Pfam" id="PF13426">
    <property type="entry name" value="PAS_9"/>
    <property type="match status" value="1"/>
</dbReference>
<dbReference type="SUPFAM" id="SSF47384">
    <property type="entry name" value="Homodimeric domain of signal transducing histidine kinase"/>
    <property type="match status" value="1"/>
</dbReference>
<evidence type="ECO:0000256" key="10">
    <source>
        <dbReference type="ARBA" id="ARBA00022741"/>
    </source>
</evidence>
<keyword evidence="12" id="KW-0067">ATP-binding</keyword>
<evidence type="ECO:0000256" key="12">
    <source>
        <dbReference type="ARBA" id="ARBA00022840"/>
    </source>
</evidence>
<comment type="function">
    <text evidence="17">Member of the two-component regulatory system BvgS/BvgA. Phosphorylates BvgA via a four-step phosphorelay in response to environmental signals.</text>
</comment>
<keyword evidence="8" id="KW-0812">Transmembrane</keyword>
<dbReference type="NCBIfam" id="TIGR00229">
    <property type="entry name" value="sensory_box"/>
    <property type="match status" value="3"/>
</dbReference>
<keyword evidence="14" id="KW-0902">Two-component regulatory system</keyword>
<evidence type="ECO:0000256" key="6">
    <source>
        <dbReference type="ARBA" id="ARBA00022553"/>
    </source>
</evidence>
<evidence type="ECO:0000256" key="11">
    <source>
        <dbReference type="ARBA" id="ARBA00022777"/>
    </source>
</evidence>
<protein>
    <recommendedName>
        <fullName evidence="19">Sensory/regulatory protein RpfC</fullName>
        <ecNumber evidence="3">2.7.13.3</ecNumber>
    </recommendedName>
    <alternativeName>
        <fullName evidence="20">Virulence sensor protein BvgS</fullName>
    </alternativeName>
</protein>
<dbReference type="Pfam" id="PF00989">
    <property type="entry name" value="PAS"/>
    <property type="match status" value="1"/>
</dbReference>
<evidence type="ECO:0000256" key="22">
    <source>
        <dbReference type="PROSITE-ProRule" id="PRU00169"/>
    </source>
</evidence>
<feature type="domain" description="Response regulatory" evidence="24">
    <location>
        <begin position="759"/>
        <end position="875"/>
    </location>
</feature>
<reference evidence="29" key="1">
    <citation type="submission" date="2016-10" db="EMBL/GenBank/DDBJ databases">
        <authorList>
            <person name="Varghese N."/>
            <person name="Submissions S."/>
        </authorList>
    </citation>
    <scope>NUCLEOTIDE SEQUENCE [LARGE SCALE GENOMIC DNA]</scope>
    <source>
        <strain evidence="29">CGMCC 1.11014</strain>
    </source>
</reference>
<evidence type="ECO:0000259" key="26">
    <source>
        <dbReference type="PROSITE" id="PS50113"/>
    </source>
</evidence>
<dbReference type="InterPro" id="IPR003594">
    <property type="entry name" value="HATPase_dom"/>
</dbReference>
<evidence type="ECO:0000256" key="19">
    <source>
        <dbReference type="ARBA" id="ARBA00068150"/>
    </source>
</evidence>
<keyword evidence="9" id="KW-0732">Signal</keyword>
<dbReference type="PROSITE" id="PS50894">
    <property type="entry name" value="HPT"/>
    <property type="match status" value="1"/>
</dbReference>
<evidence type="ECO:0000256" key="20">
    <source>
        <dbReference type="ARBA" id="ARBA00070152"/>
    </source>
</evidence>
<dbReference type="Gene3D" id="3.40.50.2300">
    <property type="match status" value="1"/>
</dbReference>
<gene>
    <name evidence="28" type="ORF">SAMN05216552_100518</name>
</gene>
<evidence type="ECO:0000256" key="8">
    <source>
        <dbReference type="ARBA" id="ARBA00022692"/>
    </source>
</evidence>
<dbReference type="Pfam" id="PF08448">
    <property type="entry name" value="PAS_4"/>
    <property type="match status" value="1"/>
</dbReference>
<dbReference type="InterPro" id="IPR013656">
    <property type="entry name" value="PAS_4"/>
</dbReference>
<dbReference type="InterPro" id="IPR005467">
    <property type="entry name" value="His_kinase_dom"/>
</dbReference>
<keyword evidence="7" id="KW-0808">Transferase</keyword>
<keyword evidence="13" id="KW-1133">Transmembrane helix</keyword>
<dbReference type="SMART" id="SM00387">
    <property type="entry name" value="HATPase_c"/>
    <property type="match status" value="1"/>
</dbReference>
<dbReference type="Gene3D" id="3.30.450.20">
    <property type="entry name" value="PAS domain"/>
    <property type="match status" value="3"/>
</dbReference>
<keyword evidence="6 22" id="KW-0597">Phosphoprotein</keyword>
<dbReference type="Pfam" id="PF00512">
    <property type="entry name" value="HisKA"/>
    <property type="match status" value="1"/>
</dbReference>
<feature type="domain" description="PAS" evidence="25">
    <location>
        <begin position="244"/>
        <end position="314"/>
    </location>
</feature>
<dbReference type="InterPro" id="IPR036097">
    <property type="entry name" value="HisK_dim/P_sf"/>
</dbReference>
<dbReference type="SUPFAM" id="SSF55785">
    <property type="entry name" value="PYP-like sensor domain (PAS domain)"/>
    <property type="match status" value="3"/>
</dbReference>
<dbReference type="AlphaFoldDB" id="A0A1I7H6R8"/>
<evidence type="ECO:0000259" key="24">
    <source>
        <dbReference type="PROSITE" id="PS50110"/>
    </source>
</evidence>
<dbReference type="FunFam" id="1.10.287.130:FF:000002">
    <property type="entry name" value="Two-component osmosensing histidine kinase"/>
    <property type="match status" value="1"/>
</dbReference>
<dbReference type="PROSITE" id="PS50109">
    <property type="entry name" value="HIS_KIN"/>
    <property type="match status" value="1"/>
</dbReference>
<sequence>MHETLAAQLRLRCGVESEAAWRALLAELPAARALPGMPPRVAALLDGLEPLMADIGRRYDGRGAELASRERALDSVRRATAELLRHDGAVREPPADDDLEGWSALLPDLARRQQAGRMELLNQRFALDQHAIVSIADTGRRMVYVNDKFCLVTGYQRRELLGQSYAMLDSGQHDAAYFDEVWRTVERGQVWHGEVHNHAKGGRPYCVYATVVPFLDGQGRPYQYVSIETDITENKFLSEIVATSERQYRNLVDSLREVVFQTDARGYWSFVNPAWTGITGYTVDQTLGHAFADFVHPDDQPLARRRFARLLAGRRRPLTAEIRYRTRDGGLRWLEIHARAEVGEGGRVNGMGGTLRDVSERHQAAQQIRENLSFVDALFDSIPLPISLKDADGRFVRVNRAYGAFFGMSIEALRGKTVRDVLPPGVGEVHAGGDRHVLETGEPWIRQDSFAPPGGGEPVDIHVSKAVLRGADQRIRGVITVTVDVTAQAAAVRALRQAKEAADAASQAKSDFLANMSHEIRTPLNSVIGMALLAMKTRLTPRQHDYLDKIRLSGEHLLALIDDILDFSKIEAGMLTLERAPFDLELVLANVLAQVSGRAAAKGLRLDSALEPDVACHLGGDALRLSQVLINLMGNAVKFTERGGVGMRVAALEQDEASCLLHFSVRDSGIGMTAQQLERLFQSFQQGDSSTTRKYGGTGLGLAISKRLVEQMGGQIGVESEAGRGSRFWFTLRLDKEAPPPPRAAPLAVPLAAALRGMRVLVVEDHEFNQQVAREFLEDAGVLVALAGNGMEALALLARERYDCVLMDVQMPVLDGVETVRRMRADPALAGVRVVAMTANARGQDRERCLAAGMDEFISKPVAPDRLYAALAGRAADADAAPPPAPDGAEPEVLSLEVLAESFDGRADRMRQFARRYVETARAGLAEAGEALARGDLAGAAALAHRCKPGAMAVGALQALRLWQALEDQGEGGCPERAGALAAELAEALERVARRVEAEFPAGPDGRG</sequence>
<evidence type="ECO:0000256" key="16">
    <source>
        <dbReference type="ARBA" id="ARBA00023136"/>
    </source>
</evidence>
<dbReference type="InterPro" id="IPR013767">
    <property type="entry name" value="PAS_fold"/>
</dbReference>
<dbReference type="Gene3D" id="3.30.565.10">
    <property type="entry name" value="Histidine kinase-like ATPase, C-terminal domain"/>
    <property type="match status" value="1"/>
</dbReference>
<evidence type="ECO:0000256" key="4">
    <source>
        <dbReference type="ARBA" id="ARBA00022475"/>
    </source>
</evidence>
<dbReference type="InterPro" id="IPR001789">
    <property type="entry name" value="Sig_transdc_resp-reg_receiver"/>
</dbReference>
<dbReference type="Proteomes" id="UP000199391">
    <property type="component" value="Unassembled WGS sequence"/>
</dbReference>
<evidence type="ECO:0000256" key="2">
    <source>
        <dbReference type="ARBA" id="ARBA00004429"/>
    </source>
</evidence>
<dbReference type="InterPro" id="IPR011006">
    <property type="entry name" value="CheY-like_superfamily"/>
</dbReference>
<evidence type="ECO:0000256" key="1">
    <source>
        <dbReference type="ARBA" id="ARBA00000085"/>
    </source>
</evidence>
<dbReference type="EMBL" id="FPBO01000005">
    <property type="protein sequence ID" value="SFU56410.1"/>
    <property type="molecule type" value="Genomic_DNA"/>
</dbReference>
<dbReference type="RefSeq" id="WP_093554806.1">
    <property type="nucleotide sequence ID" value="NZ_FPBO01000005.1"/>
</dbReference>
<keyword evidence="16" id="KW-0472">Membrane</keyword>
<evidence type="ECO:0000313" key="29">
    <source>
        <dbReference type="Proteomes" id="UP000199391"/>
    </source>
</evidence>
<feature type="domain" description="Histidine kinase" evidence="23">
    <location>
        <begin position="515"/>
        <end position="736"/>
    </location>
</feature>
<keyword evidence="11" id="KW-0418">Kinase</keyword>
<dbReference type="CDD" id="cd00130">
    <property type="entry name" value="PAS"/>
    <property type="match status" value="3"/>
</dbReference>
<dbReference type="GO" id="GO:0000155">
    <property type="term" value="F:phosphorelay sensor kinase activity"/>
    <property type="evidence" value="ECO:0007669"/>
    <property type="project" value="InterPro"/>
</dbReference>
<dbReference type="InterPro" id="IPR036641">
    <property type="entry name" value="HPT_dom_sf"/>
</dbReference>
<dbReference type="GO" id="GO:0006355">
    <property type="term" value="P:regulation of DNA-templated transcription"/>
    <property type="evidence" value="ECO:0007669"/>
    <property type="project" value="InterPro"/>
</dbReference>
<dbReference type="PROSITE" id="PS50110">
    <property type="entry name" value="RESPONSE_REGULATORY"/>
    <property type="match status" value="1"/>
</dbReference>
<evidence type="ECO:0000256" key="13">
    <source>
        <dbReference type="ARBA" id="ARBA00022989"/>
    </source>
</evidence>
<dbReference type="InterPro" id="IPR000014">
    <property type="entry name" value="PAS"/>
</dbReference>
<keyword evidence="5" id="KW-0997">Cell inner membrane</keyword>
<accession>A0A1I7H6R8</accession>
<keyword evidence="10" id="KW-0547">Nucleotide-binding</keyword>
<comment type="subcellular location">
    <subcellularLocation>
        <location evidence="2">Cell inner membrane</location>
        <topology evidence="2">Multi-pass membrane protein</topology>
    </subcellularLocation>
</comment>
<evidence type="ECO:0000259" key="25">
    <source>
        <dbReference type="PROSITE" id="PS50112"/>
    </source>
</evidence>
<dbReference type="SUPFAM" id="SSF55874">
    <property type="entry name" value="ATPase domain of HSP90 chaperone/DNA topoisomerase II/histidine kinase"/>
    <property type="match status" value="1"/>
</dbReference>
<evidence type="ECO:0000256" key="5">
    <source>
        <dbReference type="ARBA" id="ARBA00022519"/>
    </source>
</evidence>
<keyword evidence="29" id="KW-1185">Reference proteome</keyword>
<dbReference type="CDD" id="cd00082">
    <property type="entry name" value="HisKA"/>
    <property type="match status" value="1"/>
</dbReference>
<dbReference type="Pfam" id="PF02518">
    <property type="entry name" value="HATPase_c"/>
    <property type="match status" value="1"/>
</dbReference>
<comment type="subunit">
    <text evidence="18">At low DSF concentrations, interacts with RpfF.</text>
</comment>
<dbReference type="PROSITE" id="PS50113">
    <property type="entry name" value="PAC"/>
    <property type="match status" value="1"/>
</dbReference>
<comment type="catalytic activity">
    <reaction evidence="1">
        <text>ATP + protein L-histidine = ADP + protein N-phospho-L-histidine.</text>
        <dbReference type="EC" id="2.7.13.3"/>
    </reaction>
</comment>
<dbReference type="SUPFAM" id="SSF52172">
    <property type="entry name" value="CheY-like"/>
    <property type="match status" value="1"/>
</dbReference>
<evidence type="ECO:0000256" key="21">
    <source>
        <dbReference type="PROSITE-ProRule" id="PRU00110"/>
    </source>
</evidence>
<feature type="domain" description="PAC" evidence="26">
    <location>
        <begin position="318"/>
        <end position="370"/>
    </location>
</feature>
<evidence type="ECO:0000256" key="9">
    <source>
        <dbReference type="ARBA" id="ARBA00022729"/>
    </source>
</evidence>
<dbReference type="PRINTS" id="PR00344">
    <property type="entry name" value="BCTRLSENSOR"/>
</dbReference>
<proteinExistence type="predicted"/>